<dbReference type="InterPro" id="IPR002155">
    <property type="entry name" value="Thiolase"/>
</dbReference>
<dbReference type="PANTHER" id="PTHR42870">
    <property type="entry name" value="ACETYL-COA C-ACETYLTRANSFERASE"/>
    <property type="match status" value="1"/>
</dbReference>
<dbReference type="AlphaFoldDB" id="A0A830EI66"/>
<reference evidence="4" key="1">
    <citation type="journal article" date="2014" name="Int. J. Syst. Evol. Microbiol.">
        <title>Complete genome sequence of Corynebacterium casei LMG S-19264T (=DSM 44701T), isolated from a smear-ripened cheese.</title>
        <authorList>
            <consortium name="US DOE Joint Genome Institute (JGI-PGF)"/>
            <person name="Walter F."/>
            <person name="Albersmeier A."/>
            <person name="Kalinowski J."/>
            <person name="Ruckert C."/>
        </authorList>
    </citation>
    <scope>NUCLEOTIDE SEQUENCE</scope>
    <source>
        <strain evidence="4">JCM 11219</strain>
    </source>
</reference>
<dbReference type="SUPFAM" id="SSF53901">
    <property type="entry name" value="Thiolase-like"/>
    <property type="match status" value="2"/>
</dbReference>
<dbReference type="GO" id="GO:0016747">
    <property type="term" value="F:acyltransferase activity, transferring groups other than amino-acyl groups"/>
    <property type="evidence" value="ECO:0007669"/>
    <property type="project" value="InterPro"/>
</dbReference>
<organism evidence="4 5">
    <name type="scientific">Vulcanisaeta souniana JCM 11219</name>
    <dbReference type="NCBI Taxonomy" id="1293586"/>
    <lineage>
        <taxon>Archaea</taxon>
        <taxon>Thermoproteota</taxon>
        <taxon>Thermoprotei</taxon>
        <taxon>Thermoproteales</taxon>
        <taxon>Thermoproteaceae</taxon>
        <taxon>Vulcanisaeta</taxon>
    </lineage>
</organism>
<dbReference type="InterPro" id="IPR016039">
    <property type="entry name" value="Thiolase-like"/>
</dbReference>
<gene>
    <name evidence="4" type="ORF">GCM10007112_14790</name>
    <name evidence="3" type="ORF">Vsou_23720</name>
</gene>
<reference evidence="3" key="4">
    <citation type="journal article" date="2023" name="Microbiol. Resour. Announc.">
        <title>Complete Genome Sequence of Vulcanisaeta souniana Strain IC-059, a Hyperthermophilic Archaeon Isolated from Hot Spring Water in Japan.</title>
        <authorList>
            <person name="Kato S."/>
            <person name="Itoh T."/>
            <person name="Wu L."/>
            <person name="Ma J."/>
            <person name="Ohkuma M."/>
        </authorList>
    </citation>
    <scope>NUCLEOTIDE SEQUENCE</scope>
    <source>
        <strain evidence="3">JCM 11219</strain>
    </source>
</reference>
<dbReference type="EMBL" id="BMNM01000005">
    <property type="protein sequence ID" value="GGI78924.1"/>
    <property type="molecule type" value="Genomic_DNA"/>
</dbReference>
<dbReference type="PANTHER" id="PTHR42870:SF2">
    <property type="entry name" value="LIPID-TRANSFER PROTEIN, PUTATIVE-RELATED"/>
    <property type="match status" value="1"/>
</dbReference>
<reference evidence="6" key="3">
    <citation type="submission" date="2022-09" db="EMBL/GenBank/DDBJ databases">
        <title>Complete genome sequence of Vulcanisaeta souniana.</title>
        <authorList>
            <person name="Kato S."/>
            <person name="Itoh T."/>
            <person name="Ohkuma M."/>
        </authorList>
    </citation>
    <scope>NUCLEOTIDE SEQUENCE [LARGE SCALE GENOMIC DNA]</scope>
    <source>
        <strain evidence="6">JCM 11219</strain>
    </source>
</reference>
<evidence type="ECO:0000313" key="5">
    <source>
        <dbReference type="Proteomes" id="UP000657075"/>
    </source>
</evidence>
<dbReference type="Proteomes" id="UP000657075">
    <property type="component" value="Unassembled WGS sequence"/>
</dbReference>
<dbReference type="OrthoDB" id="181543at2157"/>
<dbReference type="CDD" id="cd00829">
    <property type="entry name" value="SCP-x_thiolase"/>
    <property type="match status" value="1"/>
</dbReference>
<evidence type="ECO:0000313" key="4">
    <source>
        <dbReference type="EMBL" id="GGI78924.1"/>
    </source>
</evidence>
<evidence type="ECO:0000313" key="3">
    <source>
        <dbReference type="EMBL" id="BDR93279.1"/>
    </source>
</evidence>
<dbReference type="Gene3D" id="3.40.47.10">
    <property type="match status" value="1"/>
</dbReference>
<evidence type="ECO:0000259" key="2">
    <source>
        <dbReference type="Pfam" id="PF22691"/>
    </source>
</evidence>
<dbReference type="Proteomes" id="UP001060771">
    <property type="component" value="Chromosome"/>
</dbReference>
<accession>A0A830EI66</accession>
<protein>
    <submittedName>
        <fullName evidence="4">Acetyl-CoA acetyltransferase</fullName>
    </submittedName>
</protein>
<dbReference type="GeneID" id="76207914"/>
<dbReference type="Pfam" id="PF22691">
    <property type="entry name" value="Thiolase_C_1"/>
    <property type="match status" value="1"/>
</dbReference>
<evidence type="ECO:0000313" key="6">
    <source>
        <dbReference type="Proteomes" id="UP001060771"/>
    </source>
</evidence>
<dbReference type="EMBL" id="AP026830">
    <property type="protein sequence ID" value="BDR93279.1"/>
    <property type="molecule type" value="Genomic_DNA"/>
</dbReference>
<dbReference type="PIRSF" id="PIRSF000429">
    <property type="entry name" value="Ac-CoA_Ac_transf"/>
    <property type="match status" value="1"/>
</dbReference>
<proteinExistence type="predicted"/>
<evidence type="ECO:0000256" key="1">
    <source>
        <dbReference type="ARBA" id="ARBA00023229"/>
    </source>
</evidence>
<dbReference type="RefSeq" id="WP_188603357.1">
    <property type="nucleotide sequence ID" value="NZ_AP026830.1"/>
</dbReference>
<feature type="domain" description="Thiolase C-terminal" evidence="2">
    <location>
        <begin position="241"/>
        <end position="384"/>
    </location>
</feature>
<keyword evidence="6" id="KW-1185">Reference proteome</keyword>
<reference evidence="4" key="2">
    <citation type="submission" date="2020-09" db="EMBL/GenBank/DDBJ databases">
        <authorList>
            <person name="Sun Q."/>
            <person name="Ohkuma M."/>
        </authorList>
    </citation>
    <scope>NUCLEOTIDE SEQUENCE</scope>
    <source>
        <strain evidence="4">JCM 11219</strain>
    </source>
</reference>
<keyword evidence="1" id="KW-0414">Isoprene biosynthesis</keyword>
<dbReference type="GO" id="GO:0008299">
    <property type="term" value="P:isoprenoid biosynthetic process"/>
    <property type="evidence" value="ECO:0007669"/>
    <property type="project" value="UniProtKB-KW"/>
</dbReference>
<name>A0A830EI66_9CREN</name>
<dbReference type="InterPro" id="IPR055140">
    <property type="entry name" value="Thiolase_C_2"/>
</dbReference>
<sequence>MGKAYITGFHQVIEKESRRSFFELIGETVQRTLEMGGISIDEADGLGIVHTTAVDERPIRIMLANQVANYLGIGRLRYIDVAEFGGASFNALVYRAVKAVENGLARAVLVIGGGKSSVFRRRGIDEGLVARNYVSTHRVIEFLPTSDYAMVALRYSHVYNATDEGRAMIAVRERANARYNKDAIFREPISVADVLNSPMVSYPLRLLEVVMPVDGMSTFLIVNESLAGKSKITPTSILGYGEAHDPSPLFDRDDILNTVIPISAGKALSEANIGINDIDLFMLYDAYTIMIVLELEGIGLAEKGLGWRFAEDHDFSPSSTYPINVNGGSLNTGQPAYMSGGVILTEALTQLSGMAGERQVKGARRALVNAIGGILNHSTTLVLGV</sequence>